<dbReference type="Proteomes" id="UP001163846">
    <property type="component" value="Unassembled WGS sequence"/>
</dbReference>
<feature type="region of interest" description="Disordered" evidence="1">
    <location>
        <begin position="1"/>
        <end position="28"/>
    </location>
</feature>
<evidence type="ECO:0000313" key="2">
    <source>
        <dbReference type="EMBL" id="KAJ3834864.1"/>
    </source>
</evidence>
<sequence length="325" mass="37908">MSRSTRVFDPLTQSALRKRPRPTSSVTPPSQELIATFIAHHNGQEQSLLVSRLPVEIRTTIFLYALSNYEDLSTVYPYFAHTSQPQYCYISKVDTRLLRTCRLIYLEARFLPVKAKEHTLWCRQAPPGIYNALDPSAYFSRFTEEQKNRIDRVHIFAQQYFLERDLPRVCKQPHMRPRLLKITIRHSDWWWYDKKPDEPLRLKDGWADGLKHLKRLQEVVLELETMEKDKEQMIAIATYVSRETFVLDNGNILSTANNPIVFREWIGPRSIFENAYERARRILSASSTSSISQNPDISEDTTDESAVPDPGIKYCVALVRWTTLN</sequence>
<reference evidence="2" key="1">
    <citation type="submission" date="2022-08" db="EMBL/GenBank/DDBJ databases">
        <authorList>
            <consortium name="DOE Joint Genome Institute"/>
            <person name="Min B."/>
            <person name="Riley R."/>
            <person name="Sierra-Patev S."/>
            <person name="Naranjo-Ortiz M."/>
            <person name="Looney B."/>
            <person name="Konkel Z."/>
            <person name="Slot J.C."/>
            <person name="Sakamoto Y."/>
            <person name="Steenwyk J.L."/>
            <person name="Rokas A."/>
            <person name="Carro J."/>
            <person name="Camarero S."/>
            <person name="Ferreira P."/>
            <person name="Molpeceres G."/>
            <person name="Ruiz-Duenas F.J."/>
            <person name="Serrano A."/>
            <person name="Henrissat B."/>
            <person name="Drula E."/>
            <person name="Hughes K.W."/>
            <person name="Mata J.L."/>
            <person name="Ishikawa N.K."/>
            <person name="Vargas-Isla R."/>
            <person name="Ushijima S."/>
            <person name="Smith C.A."/>
            <person name="Ahrendt S."/>
            <person name="Andreopoulos W."/>
            <person name="He G."/>
            <person name="Labutti K."/>
            <person name="Lipzen A."/>
            <person name="Ng V."/>
            <person name="Sandor L."/>
            <person name="Barry K."/>
            <person name="Martinez A.T."/>
            <person name="Xiao Y."/>
            <person name="Gibbons J.G."/>
            <person name="Terashima K."/>
            <person name="Hibbett D.S."/>
            <person name="Grigoriev I.V."/>
        </authorList>
    </citation>
    <scope>NUCLEOTIDE SEQUENCE</scope>
    <source>
        <strain evidence="2">TFB9207</strain>
    </source>
</reference>
<evidence type="ECO:0000313" key="3">
    <source>
        <dbReference type="Proteomes" id="UP001163846"/>
    </source>
</evidence>
<protein>
    <submittedName>
        <fullName evidence="2">Uncharacterized protein</fullName>
    </submittedName>
</protein>
<feature type="compositionally biased region" description="Polar residues" evidence="1">
    <location>
        <begin position="1"/>
        <end position="15"/>
    </location>
</feature>
<dbReference type="AlphaFoldDB" id="A0AA38P243"/>
<keyword evidence="3" id="KW-1185">Reference proteome</keyword>
<accession>A0AA38P243</accession>
<name>A0AA38P243_9AGAR</name>
<evidence type="ECO:0000256" key="1">
    <source>
        <dbReference type="SAM" id="MobiDB-lite"/>
    </source>
</evidence>
<organism evidence="2 3">
    <name type="scientific">Lentinula raphanica</name>
    <dbReference type="NCBI Taxonomy" id="153919"/>
    <lineage>
        <taxon>Eukaryota</taxon>
        <taxon>Fungi</taxon>
        <taxon>Dikarya</taxon>
        <taxon>Basidiomycota</taxon>
        <taxon>Agaricomycotina</taxon>
        <taxon>Agaricomycetes</taxon>
        <taxon>Agaricomycetidae</taxon>
        <taxon>Agaricales</taxon>
        <taxon>Marasmiineae</taxon>
        <taxon>Omphalotaceae</taxon>
        <taxon>Lentinula</taxon>
    </lineage>
</organism>
<proteinExistence type="predicted"/>
<gene>
    <name evidence="2" type="ORF">F5878DRAFT_629465</name>
</gene>
<comment type="caution">
    <text evidence="2">The sequence shown here is derived from an EMBL/GenBank/DDBJ whole genome shotgun (WGS) entry which is preliminary data.</text>
</comment>
<dbReference type="EMBL" id="MU806476">
    <property type="protein sequence ID" value="KAJ3834864.1"/>
    <property type="molecule type" value="Genomic_DNA"/>
</dbReference>